<accession>A0A1M7AR40</accession>
<gene>
    <name evidence="1" type="ORF">SAMN05444266_103376</name>
</gene>
<dbReference type="PROSITE" id="PS51257">
    <property type="entry name" value="PROKAR_LIPOPROTEIN"/>
    <property type="match status" value="1"/>
</dbReference>
<keyword evidence="2" id="KW-1185">Reference proteome</keyword>
<proteinExistence type="predicted"/>
<dbReference type="EMBL" id="FRBL01000003">
    <property type="protein sequence ID" value="SHL45086.1"/>
    <property type="molecule type" value="Genomic_DNA"/>
</dbReference>
<dbReference type="RefSeq" id="WP_073080161.1">
    <property type="nucleotide sequence ID" value="NZ_FRBL01000003.1"/>
</dbReference>
<name>A0A1M7AR40_9BACT</name>
<dbReference type="OrthoDB" id="836646at2"/>
<dbReference type="Proteomes" id="UP000184420">
    <property type="component" value="Unassembled WGS sequence"/>
</dbReference>
<evidence type="ECO:0000313" key="2">
    <source>
        <dbReference type="Proteomes" id="UP000184420"/>
    </source>
</evidence>
<protein>
    <submittedName>
        <fullName evidence="1">Uncharacterized protein</fullName>
    </submittedName>
</protein>
<sequence>MKLNIPVTVITLLLLYACGSSKVLDGNSQFQQNYCAPAPLFQKTVATTPPGNTDSLMRVHPDMPVDVIMSANATGTLSLITEIKRLEKDTSLRSLIQRASIRSTIQQRLLLAVTEISGLAAEMDCEGERADQLGRYLDNLNSNRNTKLTVGSIIVAAITTVATIAFKDDRTQNVAAITGGVISSGMALMTVKPAGRKIRLSLHRNVLRDIWAQADTSDIYSPGLWYMLSDQHFSTSGTVSLVQSISGRWKKYDLDEKVSKGDEEKYFGNGGVYTADDLHTRAAMLNELQSTIRSLNQNLQSLMQYINSQVYLLPKN</sequence>
<evidence type="ECO:0000313" key="1">
    <source>
        <dbReference type="EMBL" id="SHL45086.1"/>
    </source>
</evidence>
<reference evidence="1 2" key="1">
    <citation type="submission" date="2016-11" db="EMBL/GenBank/DDBJ databases">
        <authorList>
            <person name="Jaros S."/>
            <person name="Januszkiewicz K."/>
            <person name="Wedrychowicz H."/>
        </authorList>
    </citation>
    <scope>NUCLEOTIDE SEQUENCE [LARGE SCALE GENOMIC DNA]</scope>
    <source>
        <strain evidence="1 2">DSM 27406</strain>
    </source>
</reference>
<dbReference type="STRING" id="1419482.SAMN05444266_103376"/>
<organism evidence="1 2">
    <name type="scientific">Chitinophaga jiangningensis</name>
    <dbReference type="NCBI Taxonomy" id="1419482"/>
    <lineage>
        <taxon>Bacteria</taxon>
        <taxon>Pseudomonadati</taxon>
        <taxon>Bacteroidota</taxon>
        <taxon>Chitinophagia</taxon>
        <taxon>Chitinophagales</taxon>
        <taxon>Chitinophagaceae</taxon>
        <taxon>Chitinophaga</taxon>
    </lineage>
</organism>
<dbReference type="AlphaFoldDB" id="A0A1M7AR40"/>